<evidence type="ECO:0000256" key="1">
    <source>
        <dbReference type="SAM" id="MobiDB-lite"/>
    </source>
</evidence>
<gene>
    <name evidence="2" type="ORF">NCGR_LOCUS12210</name>
</gene>
<feature type="compositionally biased region" description="Basic and acidic residues" evidence="1">
    <location>
        <begin position="101"/>
        <end position="114"/>
    </location>
</feature>
<comment type="caution">
    <text evidence="2">The sequence shown here is derived from an EMBL/GenBank/DDBJ whole genome shotgun (WGS) entry which is preliminary data.</text>
</comment>
<feature type="compositionally biased region" description="Polar residues" evidence="1">
    <location>
        <begin position="299"/>
        <end position="313"/>
    </location>
</feature>
<feature type="region of interest" description="Disordered" evidence="1">
    <location>
        <begin position="229"/>
        <end position="248"/>
    </location>
</feature>
<reference evidence="2" key="1">
    <citation type="submission" date="2020-10" db="EMBL/GenBank/DDBJ databases">
        <authorList>
            <person name="Han B."/>
            <person name="Lu T."/>
            <person name="Zhao Q."/>
            <person name="Huang X."/>
            <person name="Zhao Y."/>
        </authorList>
    </citation>
    <scope>NUCLEOTIDE SEQUENCE</scope>
</reference>
<organism evidence="2 3">
    <name type="scientific">Miscanthus lutarioriparius</name>
    <dbReference type="NCBI Taxonomy" id="422564"/>
    <lineage>
        <taxon>Eukaryota</taxon>
        <taxon>Viridiplantae</taxon>
        <taxon>Streptophyta</taxon>
        <taxon>Embryophyta</taxon>
        <taxon>Tracheophyta</taxon>
        <taxon>Spermatophyta</taxon>
        <taxon>Magnoliopsida</taxon>
        <taxon>Liliopsida</taxon>
        <taxon>Poales</taxon>
        <taxon>Poaceae</taxon>
        <taxon>PACMAD clade</taxon>
        <taxon>Panicoideae</taxon>
        <taxon>Andropogonodae</taxon>
        <taxon>Andropogoneae</taxon>
        <taxon>Saccharinae</taxon>
        <taxon>Miscanthus</taxon>
    </lineage>
</organism>
<feature type="compositionally biased region" description="Gly residues" evidence="1">
    <location>
        <begin position="258"/>
        <end position="270"/>
    </location>
</feature>
<accession>A0A811N556</accession>
<feature type="region of interest" description="Disordered" evidence="1">
    <location>
        <begin position="14"/>
        <end position="33"/>
    </location>
</feature>
<dbReference type="Proteomes" id="UP000604825">
    <property type="component" value="Unassembled WGS sequence"/>
</dbReference>
<feature type="compositionally biased region" description="Basic and acidic residues" evidence="1">
    <location>
        <begin position="164"/>
        <end position="176"/>
    </location>
</feature>
<protein>
    <submittedName>
        <fullName evidence="2">Uncharacterized protein</fullName>
    </submittedName>
</protein>
<name>A0A811N556_9POAL</name>
<evidence type="ECO:0000313" key="2">
    <source>
        <dbReference type="EMBL" id="CAD6218306.1"/>
    </source>
</evidence>
<evidence type="ECO:0000313" key="3">
    <source>
        <dbReference type="Proteomes" id="UP000604825"/>
    </source>
</evidence>
<feature type="region of interest" description="Disordered" evidence="1">
    <location>
        <begin position="256"/>
        <end position="325"/>
    </location>
</feature>
<dbReference type="EMBL" id="CAJGYO010000003">
    <property type="protein sequence ID" value="CAD6218306.1"/>
    <property type="molecule type" value="Genomic_DNA"/>
</dbReference>
<proteinExistence type="predicted"/>
<feature type="region of interest" description="Disordered" evidence="1">
    <location>
        <begin position="143"/>
        <end position="201"/>
    </location>
</feature>
<feature type="region of interest" description="Disordered" evidence="1">
    <location>
        <begin position="101"/>
        <end position="128"/>
    </location>
</feature>
<sequence length="325" mass="34200">MAARRHPLCFVGQEQAHGRRTKGAAPTWGGWPGRVHRPGDRWDSRPSATGQQPAGFHCRGTQMRNACHCRPLELGHSDKPRTSTASTQVFSTPAPAWWTIRDDQTAPDPLRGRSDSQQATTHAHAEPASLNCLHVMSSYDATAHRESQRMAKRQAVSLRPRRCRTAEGVRWSERRSTWRASADMRGGQAPRHGVGGGEHASAGALGSATWAGAGTGARAGVVAAAEARREPVGRVASKPPAEAAFGSSAWEGARTGMALGGDGSGGGAARGCGRSVGTRDCEGAQGEDGVDAREGSGISGSQRNWAETDSTSNRTDHIASSLEMG</sequence>
<dbReference type="AlphaFoldDB" id="A0A811N556"/>
<keyword evidence="3" id="KW-1185">Reference proteome</keyword>